<dbReference type="Proteomes" id="UP000030901">
    <property type="component" value="Chromosome"/>
</dbReference>
<dbReference type="OrthoDB" id="7067411at2"/>
<dbReference type="Gene3D" id="2.40.128.130">
    <property type="entry name" value="Autotransporter beta-domain"/>
    <property type="match status" value="1"/>
</dbReference>
<dbReference type="SMART" id="SM00869">
    <property type="entry name" value="Autotransporter"/>
    <property type="match status" value="1"/>
</dbReference>
<organism evidence="3 4">
    <name type="scientific">Frischella perrara</name>
    <dbReference type="NCBI Taxonomy" id="1267021"/>
    <lineage>
        <taxon>Bacteria</taxon>
        <taxon>Pseudomonadati</taxon>
        <taxon>Pseudomonadota</taxon>
        <taxon>Gammaproteobacteria</taxon>
        <taxon>Orbales</taxon>
        <taxon>Orbaceae</taxon>
        <taxon>Frischella</taxon>
    </lineage>
</organism>
<dbReference type="InterPro" id="IPR036709">
    <property type="entry name" value="Autotransporte_beta_dom_sf"/>
</dbReference>
<keyword evidence="1" id="KW-0732">Signal</keyword>
<dbReference type="HOGENOM" id="CLU_347728_0_0_6"/>
<dbReference type="STRING" id="1267021.FPB0191_00863"/>
<evidence type="ECO:0000256" key="1">
    <source>
        <dbReference type="SAM" id="SignalP"/>
    </source>
</evidence>
<dbReference type="KEGG" id="fpp:FPB0191_00863"/>
<dbReference type="Pfam" id="PF03797">
    <property type="entry name" value="Autotransporter"/>
    <property type="match status" value="1"/>
</dbReference>
<accession>A0A0A7RZG3</accession>
<gene>
    <name evidence="3" type="ORF">FPB0191_00863</name>
</gene>
<feature type="signal peptide" evidence="1">
    <location>
        <begin position="1"/>
        <end position="21"/>
    </location>
</feature>
<dbReference type="InterPro" id="IPR005546">
    <property type="entry name" value="Autotransporte_beta"/>
</dbReference>
<feature type="domain" description="Autotransporter" evidence="2">
    <location>
        <begin position="532"/>
        <end position="811"/>
    </location>
</feature>
<protein>
    <submittedName>
        <fullName evidence="3">Autotransporter beta-domain protein</fullName>
    </submittedName>
</protein>
<evidence type="ECO:0000259" key="2">
    <source>
        <dbReference type="PROSITE" id="PS51208"/>
    </source>
</evidence>
<dbReference type="AlphaFoldDB" id="A0A0A7RZG3"/>
<name>A0A0A7RZG3_FRIPE</name>
<dbReference type="RefSeq" id="WP_039104297.1">
    <property type="nucleotide sequence ID" value="NZ_CP009056.1"/>
</dbReference>
<evidence type="ECO:0000313" key="4">
    <source>
        <dbReference type="Proteomes" id="UP000030901"/>
    </source>
</evidence>
<sequence>MKIKSIAMLVVSALTLGHAHAKNYDLATDNSLPFNQIDERYFVTNSNSSTANITVNNDFIINHNGSFHLGFAGKTDSLPGSLAAGAINMTINGNMRVYNDTWIGKFDTQKFTELLGLHKDFPFSPTEQDIDVHVTGDINVALGADKKRGGLMILAGNVMGGNAAITGKTTVKVDGDVNIRSGDNHLAGTSSSPAKLITRTFNLTGGDIEIIGMGTVLKTTNTDNNRSSVFIGNDGNMIIMRGGTVDVSNGGNLDVSDEGVLTASRGNGFVKLATDGQVNIGSNARIESSKGSLTISDQSSQSSKLNVAGTINFGIDDAGRMNKITGDNVSVKSSARFLVSNDFIKKALSMNTADANAIVLEGNQSLNIDGMTVGETRSLVKNIYGDFNFKLSGKELAFVNVSNATNFNDENEAKAAANRQLKHYYQQAGINSHNIAKGLAGNLVKVADSALNNTRTVSSDKSLAGNMNWDVLDTIAKGAKSGKYHVYFNPAVAGLYNNNRGLHITEIALNSFNQTKVIIDNRLDQFYQTSNSVNNGNSVWINLTHQYEDNDSKRGIAGYKYSANGFLLGYDKSIQDDWLIGAAFGYSDGNYKDKSAVSNDSNIKNYQVQLYSRYKLSNDIFTTAYFGYTYGDIELKQHDGAYLAKEDFLSHTWNVGGNLGYSWHALPSLTLTPSVGLTYVYTENSAHNVKYNQAKLIKYGTASNSALFIPMDVTADYSVLQHADIDLSVKAKVGYAFNLTDDEFDNDITINGINGLNKMSARTSGRSKNQFNMGTGIALKFNQFDFDIDYHYFGENKRDAHYLSAMAKYQF</sequence>
<reference evidence="3 4" key="1">
    <citation type="journal article" date="2014" name="Appl. Environ. Microbiol.">
        <title>Gut symbionts from distinct hosts exhibit genotoxic activity via divergent colibactin biosynthetic pathways.</title>
        <authorList>
            <person name="Engel P."/>
            <person name="Vizcaino M.I."/>
            <person name="Crawford J.M."/>
        </authorList>
    </citation>
    <scope>NUCLEOTIDE SEQUENCE [LARGE SCALE GENOMIC DNA]</scope>
    <source>
        <strain evidence="3 4">PEB0191</strain>
    </source>
</reference>
<evidence type="ECO:0000313" key="3">
    <source>
        <dbReference type="EMBL" id="AJA44689.1"/>
    </source>
</evidence>
<feature type="chain" id="PRO_5002033712" evidence="1">
    <location>
        <begin position="22"/>
        <end position="811"/>
    </location>
</feature>
<proteinExistence type="predicted"/>
<keyword evidence="4" id="KW-1185">Reference proteome</keyword>
<dbReference type="EMBL" id="CP009056">
    <property type="protein sequence ID" value="AJA44689.1"/>
    <property type="molecule type" value="Genomic_DNA"/>
</dbReference>
<dbReference type="PROSITE" id="PS51208">
    <property type="entry name" value="AUTOTRANSPORTER"/>
    <property type="match status" value="1"/>
</dbReference>
<dbReference type="SUPFAM" id="SSF103515">
    <property type="entry name" value="Autotransporter"/>
    <property type="match status" value="1"/>
</dbReference>